<dbReference type="FunFam" id="1.20.1250.20:FF:000126">
    <property type="entry name" value="MFS transporter permease"/>
    <property type="match status" value="1"/>
</dbReference>
<dbReference type="FunFam" id="1.20.1250.20:FF:000018">
    <property type="entry name" value="MFS transporter permease"/>
    <property type="match status" value="1"/>
</dbReference>
<evidence type="ECO:0000256" key="2">
    <source>
        <dbReference type="ARBA" id="ARBA00022448"/>
    </source>
</evidence>
<keyword evidence="3 8" id="KW-0812">Transmembrane</keyword>
<dbReference type="Proteomes" id="UP000463700">
    <property type="component" value="Unassembled WGS sequence"/>
</dbReference>
<evidence type="ECO:0000256" key="7">
    <source>
        <dbReference type="ARBA" id="ARBA00074139"/>
    </source>
</evidence>
<dbReference type="PANTHER" id="PTHR43791">
    <property type="entry name" value="PERMEASE-RELATED"/>
    <property type="match status" value="1"/>
</dbReference>
<keyword evidence="4 8" id="KW-1133">Transmembrane helix</keyword>
<name>A0A6N6W959_9BURK</name>
<gene>
    <name evidence="10" type="ORF">FSO04_24860</name>
</gene>
<evidence type="ECO:0000256" key="5">
    <source>
        <dbReference type="ARBA" id="ARBA00023136"/>
    </source>
</evidence>
<evidence type="ECO:0000256" key="4">
    <source>
        <dbReference type="ARBA" id="ARBA00022989"/>
    </source>
</evidence>
<evidence type="ECO:0000256" key="3">
    <source>
        <dbReference type="ARBA" id="ARBA00022692"/>
    </source>
</evidence>
<evidence type="ECO:0000256" key="6">
    <source>
        <dbReference type="ARBA" id="ARBA00058119"/>
    </source>
</evidence>
<dbReference type="SUPFAM" id="SSF103473">
    <property type="entry name" value="MFS general substrate transporter"/>
    <property type="match status" value="1"/>
</dbReference>
<dbReference type="OrthoDB" id="5441967at2"/>
<evidence type="ECO:0000256" key="8">
    <source>
        <dbReference type="SAM" id="Phobius"/>
    </source>
</evidence>
<dbReference type="CDD" id="cd17319">
    <property type="entry name" value="MFS_ExuT_GudP_like"/>
    <property type="match status" value="1"/>
</dbReference>
<accession>A0A6N6W959</accession>
<feature type="domain" description="Major facilitator superfamily (MFS) profile" evidence="9">
    <location>
        <begin position="27"/>
        <end position="432"/>
    </location>
</feature>
<evidence type="ECO:0000313" key="10">
    <source>
        <dbReference type="EMBL" id="KAE8757182.1"/>
    </source>
</evidence>
<feature type="transmembrane region" description="Helical" evidence="8">
    <location>
        <begin position="284"/>
        <end position="305"/>
    </location>
</feature>
<dbReference type="PROSITE" id="PS50850">
    <property type="entry name" value="MFS"/>
    <property type="match status" value="1"/>
</dbReference>
<dbReference type="PANTHER" id="PTHR43791:SF36">
    <property type="entry name" value="TRANSPORTER, PUTATIVE (AFU_ORTHOLOGUE AFUA_6G08340)-RELATED"/>
    <property type="match status" value="1"/>
</dbReference>
<sequence length="434" mass="47139">MNATILNPSIDRDKLESLAYSKVTWRLLPFLFLCYVAAYLDRVNVGFAKLQMLNDLKFSDTVYGLGAGIFFIGYFFFEVPSNVLMHRFGARLWISRIMITWAVISSATLYVSTPTSFYILRFLLGIAEAGFFPGIVLYLTYWYPAERRSRVNALFMMGIPVAGVIGGPLSGWIMQAFNGVHGLANWQWLFLLEAIPSIVLGVITLIYLPNGIRAAKWLTEPEKKLLEEKIAQDGAGKLHATVGSVLGNGRVWFMAAIYFCCMMGLYGVGFYLPTLIKAAGVKDVLDVGMLTAIPYGCAIVAMLLIARSADRLRERRWHFAAAGLMASVGLLLATVFGSNVELAMIALSLGTAGVLATMPVFWAWPSAMLGGSAAAAGIGLINSVGNLAGFVSPTIVGWMKDVTNSTNAGIYVIAAALFAGACLAFLQPREVQTR</sequence>
<dbReference type="InterPro" id="IPR020846">
    <property type="entry name" value="MFS_dom"/>
</dbReference>
<feature type="transmembrane region" description="Helical" evidence="8">
    <location>
        <begin position="23"/>
        <end position="41"/>
    </location>
</feature>
<evidence type="ECO:0000313" key="11">
    <source>
        <dbReference type="Proteomes" id="UP000463700"/>
    </source>
</evidence>
<comment type="caution">
    <text evidence="10">The sequence shown here is derived from an EMBL/GenBank/DDBJ whole genome shotgun (WGS) entry which is preliminary data.</text>
</comment>
<reference evidence="10 11" key="1">
    <citation type="journal article" date="2020" name="Int. J. Syst. Evol. Microbiol.">
        <title>Paraburkholderia madseniana sp. nov., a phenolic acid-degrading bacterium isolated from acidic forest soil.</title>
        <authorList>
            <person name="Wilhelm R.C."/>
            <person name="Murphy S.J.L."/>
            <person name="Feriancek N.M."/>
            <person name="Karasz D.C."/>
            <person name="DeRito C.M."/>
            <person name="Newman J.D."/>
            <person name="Buckley D.H."/>
        </authorList>
    </citation>
    <scope>NUCLEOTIDE SEQUENCE [LARGE SCALE GENOMIC DNA]</scope>
    <source>
        <strain evidence="10 11">RP11</strain>
    </source>
</reference>
<proteinExistence type="predicted"/>
<feature type="transmembrane region" description="Helical" evidence="8">
    <location>
        <begin position="376"/>
        <end position="396"/>
    </location>
</feature>
<dbReference type="InterPro" id="IPR011701">
    <property type="entry name" value="MFS"/>
</dbReference>
<feature type="transmembrane region" description="Helical" evidence="8">
    <location>
        <begin position="118"/>
        <end position="141"/>
    </location>
</feature>
<feature type="transmembrane region" description="Helical" evidence="8">
    <location>
        <begin position="342"/>
        <end position="364"/>
    </location>
</feature>
<protein>
    <recommendedName>
        <fullName evidence="7">Putative tartrate transporter</fullName>
    </recommendedName>
</protein>
<dbReference type="AlphaFoldDB" id="A0A6N6W959"/>
<feature type="transmembrane region" description="Helical" evidence="8">
    <location>
        <begin position="186"/>
        <end position="208"/>
    </location>
</feature>
<keyword evidence="2" id="KW-0813">Transport</keyword>
<dbReference type="Gene3D" id="1.20.1250.20">
    <property type="entry name" value="MFS general substrate transporter like domains"/>
    <property type="match status" value="2"/>
</dbReference>
<comment type="subcellular location">
    <subcellularLocation>
        <location evidence="1">Membrane</location>
        <topology evidence="1">Multi-pass membrane protein</topology>
    </subcellularLocation>
</comment>
<dbReference type="Pfam" id="PF07690">
    <property type="entry name" value="MFS_1"/>
    <property type="match status" value="1"/>
</dbReference>
<dbReference type="InterPro" id="IPR036259">
    <property type="entry name" value="MFS_trans_sf"/>
</dbReference>
<dbReference type="GO" id="GO:0005886">
    <property type="term" value="C:plasma membrane"/>
    <property type="evidence" value="ECO:0007669"/>
    <property type="project" value="TreeGrafter"/>
</dbReference>
<comment type="function">
    <text evidence="6">Component of the tartrate utilization system and may allow entry of tartrate and tartrate dehydrogenase.</text>
</comment>
<organism evidence="10 11">
    <name type="scientific">Paraburkholderia madseniana</name>
    <dbReference type="NCBI Taxonomy" id="2599607"/>
    <lineage>
        <taxon>Bacteria</taxon>
        <taxon>Pseudomonadati</taxon>
        <taxon>Pseudomonadota</taxon>
        <taxon>Betaproteobacteria</taxon>
        <taxon>Burkholderiales</taxon>
        <taxon>Burkholderiaceae</taxon>
        <taxon>Paraburkholderia</taxon>
    </lineage>
</organism>
<keyword evidence="5 8" id="KW-0472">Membrane</keyword>
<feature type="transmembrane region" description="Helical" evidence="8">
    <location>
        <begin position="251"/>
        <end position="272"/>
    </location>
</feature>
<feature type="transmembrane region" description="Helical" evidence="8">
    <location>
        <begin position="92"/>
        <end position="112"/>
    </location>
</feature>
<feature type="transmembrane region" description="Helical" evidence="8">
    <location>
        <begin position="317"/>
        <end position="336"/>
    </location>
</feature>
<feature type="transmembrane region" description="Helical" evidence="8">
    <location>
        <begin position="153"/>
        <end position="174"/>
    </location>
</feature>
<dbReference type="RefSeq" id="WP_154563458.1">
    <property type="nucleotide sequence ID" value="NZ_JAQQFJ010000049.1"/>
</dbReference>
<dbReference type="GO" id="GO:0022857">
    <property type="term" value="F:transmembrane transporter activity"/>
    <property type="evidence" value="ECO:0007669"/>
    <property type="project" value="InterPro"/>
</dbReference>
<evidence type="ECO:0000256" key="1">
    <source>
        <dbReference type="ARBA" id="ARBA00004141"/>
    </source>
</evidence>
<evidence type="ECO:0000259" key="9">
    <source>
        <dbReference type="PROSITE" id="PS50850"/>
    </source>
</evidence>
<feature type="transmembrane region" description="Helical" evidence="8">
    <location>
        <begin position="408"/>
        <end position="426"/>
    </location>
</feature>
<dbReference type="EMBL" id="VOSW01000050">
    <property type="protein sequence ID" value="KAE8757182.1"/>
    <property type="molecule type" value="Genomic_DNA"/>
</dbReference>
<feature type="transmembrane region" description="Helical" evidence="8">
    <location>
        <begin position="61"/>
        <end position="80"/>
    </location>
</feature>